<feature type="region of interest" description="Disordered" evidence="2">
    <location>
        <begin position="792"/>
        <end position="811"/>
    </location>
</feature>
<evidence type="ECO:0000313" key="4">
    <source>
        <dbReference type="EMBL" id="KKP59348.1"/>
    </source>
</evidence>
<dbReference type="Proteomes" id="UP000034927">
    <property type="component" value="Unassembled WGS sequence"/>
</dbReference>
<proteinExistence type="predicted"/>
<keyword evidence="3" id="KW-1133">Transmembrane helix</keyword>
<gene>
    <name evidence="4" type="ORF">UR53_C0003G0010</name>
</gene>
<comment type="caution">
    <text evidence="4">The sequence shown here is derived from an EMBL/GenBank/DDBJ whole genome shotgun (WGS) entry which is preliminary data.</text>
</comment>
<keyword evidence="3" id="KW-0472">Membrane</keyword>
<sequence>MLTVRAFLNQFARFILPTKKLGWISFVFIFVLGTVAYLASAGGAAAFWEGIANAIAQYILLPLAVLALKLSLFCLTFIIELAGYNGYLDSTAVNVGWVMVRDITNMFFVVILLLIAFGTILGIEQYEWKKMLVKFVMAAILVNFSRIICGVIIDVGQVVMITFVNGIAATAGGNLINAFSADKLLQLTGQTINDAEMFLASVAALTFAAMMLAVMLVFVFMLLARMIVLWVLIVLSPLAFVLSVIPQTQKFASNWWSEFGNHVIVGPVVVFFIWLSFVTVGAGNISTEIGNHSQIDPSLKIKEDSVLEADQIGGQSAGISSVMSWAKMANFAIAIGMLLVGAKVAQQLGVMGGGAMSKAVDFGKKVGMIASGVSAARFLGAGALKGAKTGLKWTAMNVPGVGGKAWVRRGKTIAAGAGLAWGAADERRDKMAEELESRAATKIREAKGKGWLANINAGAQAFVMRRASGVIESEARGEKKVEKLEKARKMQKEDIIGSTSTSRSWEGGIGTRMADRAARVKERSAAKEARNKARGQRIFSVVEDRYEQAQVALKDLEKEKAGLAAEREQALADGQSTASIDLKISENDGKIQTQTKESEDAYKSLKKLAGAQAGGGPFGWNIYGSRGTMGKGIAASQNEAQLNKLVADRITSEMTTRDLKSTKPLALIPPYAKGGLDLAGLTPLDKDGNPVELESMSLADRTALLGMQAEAEKNNVDTANSSAKYRMLARNPGGIAGEYVDTLVEKHDWENANVQERNRQMGEAEVRHVSHTKAHLVNRDPVKDKELIETEEKIQGMESAQESSDKNEEKIKRIQQLRSSAVEKSLQVGVIEQKIAQHQSAGHLPDSYKDLTDEKEALSSQLQEESRAADELQKQVDAKPSVSTGDSEKQVALLEKIAEAVANPGANGKFDVNGLKAQLSTAGLEDTFKQVYGKAGVADADQTFLERQELKTLRQMASLLRAKGKGQDWSAALRDPRKKRAELVEQKIVKEAGKDGTLAQSYTKVKSDQAALLKTKSVELLNEDVLQDVIASPRGSKLPADAGSTAVAQMQKNFSRMEKEELMRGLGNIFDKIMSAKRQARAGDKENGIKNYERSAEGQYDGLWQKGLMAELQRQRYLDDNMGTSERLTSENIDEQAKVVAAELHIDPTDQAAMEDFMNQFRAEARNTLNSRPRGGGRSESDIVQNWRSNMEGPAVQKVINDLKIDVDNPPSGPAALDQLKRDLKSYFDSNLNTGLSKSEVEHILAQLANNPGLKQSLKDLR</sequence>
<accession>A0A0G0AQT0</accession>
<feature type="compositionally biased region" description="Basic and acidic residues" evidence="2">
    <location>
        <begin position="864"/>
        <end position="877"/>
    </location>
</feature>
<evidence type="ECO:0000313" key="5">
    <source>
        <dbReference type="Proteomes" id="UP000034927"/>
    </source>
</evidence>
<evidence type="ECO:0000256" key="1">
    <source>
        <dbReference type="SAM" id="Coils"/>
    </source>
</evidence>
<evidence type="ECO:0000256" key="2">
    <source>
        <dbReference type="SAM" id="MobiDB-lite"/>
    </source>
</evidence>
<protein>
    <submittedName>
        <fullName evidence="4">Uncharacterized protein</fullName>
    </submittedName>
</protein>
<feature type="transmembrane region" description="Helical" evidence="3">
    <location>
        <begin position="60"/>
        <end position="83"/>
    </location>
</feature>
<organism evidence="4 5">
    <name type="scientific">Candidatus Magasanikbacteria bacterium GW2011_GWC2_34_16</name>
    <dbReference type="NCBI Taxonomy" id="1619045"/>
    <lineage>
        <taxon>Bacteria</taxon>
        <taxon>Candidatus Magasanikiibacteriota</taxon>
    </lineage>
</organism>
<keyword evidence="3" id="KW-0812">Transmembrane</keyword>
<keyword evidence="1" id="KW-0175">Coiled coil</keyword>
<feature type="coiled-coil region" evidence="1">
    <location>
        <begin position="539"/>
        <end position="573"/>
    </location>
</feature>
<feature type="transmembrane region" description="Helical" evidence="3">
    <location>
        <begin position="103"/>
        <end position="123"/>
    </location>
</feature>
<dbReference type="EMBL" id="LBPO01000003">
    <property type="protein sequence ID" value="KKP59348.1"/>
    <property type="molecule type" value="Genomic_DNA"/>
</dbReference>
<feature type="transmembrane region" description="Helical" evidence="3">
    <location>
        <begin position="227"/>
        <end position="247"/>
    </location>
</feature>
<dbReference type="AlphaFoldDB" id="A0A0G0AQT0"/>
<feature type="transmembrane region" description="Helical" evidence="3">
    <location>
        <begin position="197"/>
        <end position="221"/>
    </location>
</feature>
<feature type="transmembrane region" description="Helical" evidence="3">
    <location>
        <begin position="23"/>
        <end position="48"/>
    </location>
</feature>
<feature type="transmembrane region" description="Helical" evidence="3">
    <location>
        <begin position="135"/>
        <end position="153"/>
    </location>
</feature>
<evidence type="ECO:0000256" key="3">
    <source>
        <dbReference type="SAM" id="Phobius"/>
    </source>
</evidence>
<name>A0A0G0AQT0_9BACT</name>
<feature type="region of interest" description="Disordered" evidence="2">
    <location>
        <begin position="853"/>
        <end position="884"/>
    </location>
</feature>
<reference evidence="4 5" key="1">
    <citation type="journal article" date="2015" name="Nature">
        <title>rRNA introns, odd ribosomes, and small enigmatic genomes across a large radiation of phyla.</title>
        <authorList>
            <person name="Brown C.T."/>
            <person name="Hug L.A."/>
            <person name="Thomas B.C."/>
            <person name="Sharon I."/>
            <person name="Castelle C.J."/>
            <person name="Singh A."/>
            <person name="Wilkins M.J."/>
            <person name="Williams K.H."/>
            <person name="Banfield J.F."/>
        </authorList>
    </citation>
    <scope>NUCLEOTIDE SEQUENCE [LARGE SCALE GENOMIC DNA]</scope>
</reference>
<feature type="transmembrane region" description="Helical" evidence="3">
    <location>
        <begin position="259"/>
        <end position="277"/>
    </location>
</feature>